<evidence type="ECO:0000256" key="7">
    <source>
        <dbReference type="ARBA" id="ARBA00022741"/>
    </source>
</evidence>
<dbReference type="PIRSF" id="PIRSF004491">
    <property type="entry name" value="FAD_Synth"/>
    <property type="match status" value="1"/>
</dbReference>
<dbReference type="Gene3D" id="3.40.50.620">
    <property type="entry name" value="HUPs"/>
    <property type="match status" value="1"/>
</dbReference>
<dbReference type="InterPro" id="IPR002606">
    <property type="entry name" value="Riboflavin_kinase_bac"/>
</dbReference>
<name>A0ABM8GH43_9MICO</name>
<comment type="pathway">
    <text evidence="1 14">Cofactor biosynthesis; FAD biosynthesis; FAD from FMN: step 1/1.</text>
</comment>
<sequence>MIVVDDLSHVPEGIRPSAVTIGKFDGVHAGHRAVLAELIGAAERRSLVPVVVTFDRNPLAVLRPELCPENLVSLPQKLELLGEVGVAATVVLEFDRRLADWTPEEFVQKVLVDALQARLVLVGADFRFGAKGAGTVETLRELGARSGFEVQVVGDVLADGARASSSRIRALLDQGNVEGATELLGRAPCVRGEVVHGLRRGRELGYPTANLAAESEGLAPGDGVYAGWLTDRSAPGRPRYPAAISVGTNPTFGDVALKQVEAYVLDEDLDLYGHTVEVEFQHRLRGMVAYAGVGPLIEQMGLDVAQARAVLGPQA</sequence>
<evidence type="ECO:0000256" key="2">
    <source>
        <dbReference type="ARBA" id="ARBA00005201"/>
    </source>
</evidence>
<evidence type="ECO:0000256" key="4">
    <source>
        <dbReference type="ARBA" id="ARBA00022643"/>
    </source>
</evidence>
<dbReference type="NCBIfam" id="NF004160">
    <property type="entry name" value="PRK05627.1-3"/>
    <property type="match status" value="1"/>
</dbReference>
<comment type="catalytic activity">
    <reaction evidence="12 14">
        <text>riboflavin + ATP = FMN + ADP + H(+)</text>
        <dbReference type="Rhea" id="RHEA:14357"/>
        <dbReference type="ChEBI" id="CHEBI:15378"/>
        <dbReference type="ChEBI" id="CHEBI:30616"/>
        <dbReference type="ChEBI" id="CHEBI:57986"/>
        <dbReference type="ChEBI" id="CHEBI:58210"/>
        <dbReference type="ChEBI" id="CHEBI:456216"/>
        <dbReference type="EC" id="2.7.1.26"/>
    </reaction>
</comment>
<evidence type="ECO:0000256" key="8">
    <source>
        <dbReference type="ARBA" id="ARBA00022777"/>
    </source>
</evidence>
<dbReference type="SMART" id="SM00904">
    <property type="entry name" value="Flavokinase"/>
    <property type="match status" value="1"/>
</dbReference>
<dbReference type="SUPFAM" id="SSF52374">
    <property type="entry name" value="Nucleotidylyl transferase"/>
    <property type="match status" value="1"/>
</dbReference>
<gene>
    <name evidence="16" type="ORF">GCM10025866_35970</name>
</gene>
<evidence type="ECO:0000256" key="3">
    <source>
        <dbReference type="ARBA" id="ARBA00022630"/>
    </source>
</evidence>
<keyword evidence="9 14" id="KW-0274">FAD</keyword>
<dbReference type="InterPro" id="IPR023465">
    <property type="entry name" value="Riboflavin_kinase_dom_sf"/>
</dbReference>
<dbReference type="EMBL" id="AP027731">
    <property type="protein sequence ID" value="BDZ47688.1"/>
    <property type="molecule type" value="Genomic_DNA"/>
</dbReference>
<reference evidence="17" key="1">
    <citation type="journal article" date="2019" name="Int. J. Syst. Evol. Microbiol.">
        <title>The Global Catalogue of Microorganisms (GCM) 10K type strain sequencing project: providing services to taxonomists for standard genome sequencing and annotation.</title>
        <authorList>
            <consortium name="The Broad Institute Genomics Platform"/>
            <consortium name="The Broad Institute Genome Sequencing Center for Infectious Disease"/>
            <person name="Wu L."/>
            <person name="Ma J."/>
        </authorList>
    </citation>
    <scope>NUCLEOTIDE SEQUENCE [LARGE SCALE GENOMIC DNA]</scope>
    <source>
        <strain evidence="17">NBRC 108725</strain>
    </source>
</reference>
<dbReference type="InterPro" id="IPR023468">
    <property type="entry name" value="Riboflavin_kinase"/>
</dbReference>
<keyword evidence="8 14" id="KW-0418">Kinase</keyword>
<dbReference type="PANTHER" id="PTHR22749:SF6">
    <property type="entry name" value="RIBOFLAVIN KINASE"/>
    <property type="match status" value="1"/>
</dbReference>
<dbReference type="PANTHER" id="PTHR22749">
    <property type="entry name" value="RIBOFLAVIN KINASE/FMN ADENYLYLTRANSFERASE"/>
    <property type="match status" value="1"/>
</dbReference>
<evidence type="ECO:0000256" key="13">
    <source>
        <dbReference type="ARBA" id="ARBA00049494"/>
    </source>
</evidence>
<keyword evidence="11" id="KW-0511">Multifunctional enzyme</keyword>
<evidence type="ECO:0000256" key="12">
    <source>
        <dbReference type="ARBA" id="ARBA00047880"/>
    </source>
</evidence>
<protein>
    <recommendedName>
        <fullName evidence="14">Riboflavin biosynthesis protein</fullName>
    </recommendedName>
    <domain>
        <recommendedName>
            <fullName evidence="14">Riboflavin kinase</fullName>
            <ecNumber evidence="14">2.7.1.26</ecNumber>
        </recommendedName>
        <alternativeName>
            <fullName evidence="14">Flavokinase</fullName>
        </alternativeName>
    </domain>
    <domain>
        <recommendedName>
            <fullName evidence="14">FMN adenylyltransferase</fullName>
            <ecNumber evidence="14">2.7.7.2</ecNumber>
        </recommendedName>
        <alternativeName>
            <fullName evidence="14">FAD pyrophosphorylase</fullName>
        </alternativeName>
        <alternativeName>
            <fullName evidence="14">FAD synthase</fullName>
        </alternativeName>
    </domain>
</protein>
<evidence type="ECO:0000256" key="9">
    <source>
        <dbReference type="ARBA" id="ARBA00022827"/>
    </source>
</evidence>
<keyword evidence="10 14" id="KW-0067">ATP-binding</keyword>
<dbReference type="InterPro" id="IPR015865">
    <property type="entry name" value="Riboflavin_kinase_bac/euk"/>
</dbReference>
<evidence type="ECO:0000256" key="10">
    <source>
        <dbReference type="ARBA" id="ARBA00022840"/>
    </source>
</evidence>
<proteinExistence type="inferred from homology"/>
<comment type="pathway">
    <text evidence="2 14">Cofactor biosynthesis; FMN biosynthesis; FMN from riboflavin (ATP route): step 1/1.</text>
</comment>
<dbReference type="Proteomes" id="UP001321498">
    <property type="component" value="Chromosome"/>
</dbReference>
<feature type="domain" description="Riboflavin kinase" evidence="15">
    <location>
        <begin position="183"/>
        <end position="312"/>
    </location>
</feature>
<keyword evidence="3 14" id="KW-0285">Flavoprotein</keyword>
<evidence type="ECO:0000256" key="11">
    <source>
        <dbReference type="ARBA" id="ARBA00023268"/>
    </source>
</evidence>
<dbReference type="Gene3D" id="2.40.30.30">
    <property type="entry name" value="Riboflavin kinase-like"/>
    <property type="match status" value="1"/>
</dbReference>
<keyword evidence="5 14" id="KW-0808">Transferase</keyword>
<dbReference type="RefSeq" id="WP_286277550.1">
    <property type="nucleotide sequence ID" value="NZ_AP027731.1"/>
</dbReference>
<dbReference type="InterPro" id="IPR014729">
    <property type="entry name" value="Rossmann-like_a/b/a_fold"/>
</dbReference>
<keyword evidence="17" id="KW-1185">Reference proteome</keyword>
<organism evidence="16 17">
    <name type="scientific">Naasia aerilata</name>
    <dbReference type="NCBI Taxonomy" id="1162966"/>
    <lineage>
        <taxon>Bacteria</taxon>
        <taxon>Bacillati</taxon>
        <taxon>Actinomycetota</taxon>
        <taxon>Actinomycetes</taxon>
        <taxon>Micrococcales</taxon>
        <taxon>Microbacteriaceae</taxon>
        <taxon>Naasia</taxon>
    </lineage>
</organism>
<evidence type="ECO:0000256" key="1">
    <source>
        <dbReference type="ARBA" id="ARBA00004726"/>
    </source>
</evidence>
<keyword evidence="7 14" id="KW-0547">Nucleotide-binding</keyword>
<dbReference type="EC" id="2.7.7.2" evidence="14"/>
<dbReference type="NCBIfam" id="TIGR00083">
    <property type="entry name" value="ribF"/>
    <property type="match status" value="1"/>
</dbReference>
<evidence type="ECO:0000313" key="16">
    <source>
        <dbReference type="EMBL" id="BDZ47688.1"/>
    </source>
</evidence>
<dbReference type="Pfam" id="PF01687">
    <property type="entry name" value="Flavokinase"/>
    <property type="match status" value="1"/>
</dbReference>
<dbReference type="InterPro" id="IPR015864">
    <property type="entry name" value="FAD_synthase"/>
</dbReference>
<dbReference type="Pfam" id="PF06574">
    <property type="entry name" value="FAD_syn"/>
    <property type="match status" value="1"/>
</dbReference>
<evidence type="ECO:0000256" key="5">
    <source>
        <dbReference type="ARBA" id="ARBA00022679"/>
    </source>
</evidence>
<evidence type="ECO:0000259" key="15">
    <source>
        <dbReference type="SMART" id="SM00904"/>
    </source>
</evidence>
<keyword evidence="4 14" id="KW-0288">FMN</keyword>
<comment type="catalytic activity">
    <reaction evidence="13 14">
        <text>FMN + ATP + H(+) = FAD + diphosphate</text>
        <dbReference type="Rhea" id="RHEA:17237"/>
        <dbReference type="ChEBI" id="CHEBI:15378"/>
        <dbReference type="ChEBI" id="CHEBI:30616"/>
        <dbReference type="ChEBI" id="CHEBI:33019"/>
        <dbReference type="ChEBI" id="CHEBI:57692"/>
        <dbReference type="ChEBI" id="CHEBI:58210"/>
        <dbReference type="EC" id="2.7.7.2"/>
    </reaction>
</comment>
<keyword evidence="6 14" id="KW-0548">Nucleotidyltransferase</keyword>
<evidence type="ECO:0000256" key="14">
    <source>
        <dbReference type="PIRNR" id="PIRNR004491"/>
    </source>
</evidence>
<accession>A0ABM8GH43</accession>
<evidence type="ECO:0000313" key="17">
    <source>
        <dbReference type="Proteomes" id="UP001321498"/>
    </source>
</evidence>
<dbReference type="EC" id="2.7.1.26" evidence="14"/>
<evidence type="ECO:0000256" key="6">
    <source>
        <dbReference type="ARBA" id="ARBA00022695"/>
    </source>
</evidence>
<dbReference type="CDD" id="cd02064">
    <property type="entry name" value="FAD_synthetase_N"/>
    <property type="match status" value="1"/>
</dbReference>
<comment type="similarity">
    <text evidence="14">Belongs to the ribF family.</text>
</comment>
<dbReference type="SUPFAM" id="SSF82114">
    <property type="entry name" value="Riboflavin kinase-like"/>
    <property type="match status" value="1"/>
</dbReference>